<dbReference type="Pfam" id="PF03732">
    <property type="entry name" value="Retrotrans_gag"/>
    <property type="match status" value="1"/>
</dbReference>
<feature type="compositionally biased region" description="Polar residues" evidence="2">
    <location>
        <begin position="202"/>
        <end position="230"/>
    </location>
</feature>
<feature type="compositionally biased region" description="Basic residues" evidence="2">
    <location>
        <begin position="562"/>
        <end position="585"/>
    </location>
</feature>
<dbReference type="CDD" id="cd09279">
    <property type="entry name" value="RNase_HI_like"/>
    <property type="match status" value="1"/>
</dbReference>
<evidence type="ECO:0000259" key="6">
    <source>
        <dbReference type="PROSITE" id="PS50994"/>
    </source>
</evidence>
<organism evidence="7 8">
    <name type="scientific">Rhynchospora tenuis</name>
    <dbReference type="NCBI Taxonomy" id="198213"/>
    <lineage>
        <taxon>Eukaryota</taxon>
        <taxon>Viridiplantae</taxon>
        <taxon>Streptophyta</taxon>
        <taxon>Embryophyta</taxon>
        <taxon>Tracheophyta</taxon>
        <taxon>Spermatophyta</taxon>
        <taxon>Magnoliopsida</taxon>
        <taxon>Liliopsida</taxon>
        <taxon>Poales</taxon>
        <taxon>Cyperaceae</taxon>
        <taxon>Cyperoideae</taxon>
        <taxon>Rhynchosporeae</taxon>
        <taxon>Rhynchospora</taxon>
    </lineage>
</organism>
<proteinExistence type="predicted"/>
<evidence type="ECO:0000313" key="8">
    <source>
        <dbReference type="Proteomes" id="UP001210211"/>
    </source>
</evidence>
<feature type="signal peptide" evidence="3">
    <location>
        <begin position="1"/>
        <end position="27"/>
    </location>
</feature>
<dbReference type="PANTHER" id="PTHR48475:SF2">
    <property type="entry name" value="RIBONUCLEASE H"/>
    <property type="match status" value="1"/>
</dbReference>
<dbReference type="CDD" id="cd00303">
    <property type="entry name" value="retropepsin_like"/>
    <property type="match status" value="1"/>
</dbReference>
<feature type="compositionally biased region" description="Polar residues" evidence="2">
    <location>
        <begin position="348"/>
        <end position="358"/>
    </location>
</feature>
<evidence type="ECO:0000256" key="1">
    <source>
        <dbReference type="ARBA" id="ARBA00023172"/>
    </source>
</evidence>
<dbReference type="InterPro" id="IPR002156">
    <property type="entry name" value="RNaseH_domain"/>
</dbReference>
<dbReference type="GO" id="GO:0015074">
    <property type="term" value="P:DNA integration"/>
    <property type="evidence" value="ECO:0007669"/>
    <property type="project" value="InterPro"/>
</dbReference>
<keyword evidence="8" id="KW-1185">Reference proteome</keyword>
<evidence type="ECO:0000313" key="7">
    <source>
        <dbReference type="EMBL" id="KAJ3703357.1"/>
    </source>
</evidence>
<dbReference type="InterPro" id="IPR005162">
    <property type="entry name" value="Retrotrans_gag_dom"/>
</dbReference>
<name>A0AAD5ZSS1_9POAL</name>
<dbReference type="Pfam" id="PF00078">
    <property type="entry name" value="RVT_1"/>
    <property type="match status" value="1"/>
</dbReference>
<feature type="compositionally biased region" description="Low complexity" evidence="2">
    <location>
        <begin position="147"/>
        <end position="157"/>
    </location>
</feature>
<feature type="region of interest" description="Disordered" evidence="2">
    <location>
        <begin position="688"/>
        <end position="729"/>
    </location>
</feature>
<keyword evidence="1" id="KW-0233">DNA recombination</keyword>
<feature type="region of interest" description="Disordered" evidence="2">
    <location>
        <begin position="297"/>
        <end position="367"/>
    </location>
</feature>
<feature type="domain" description="Integrase catalytic" evidence="6">
    <location>
        <begin position="1742"/>
        <end position="1901"/>
    </location>
</feature>
<dbReference type="PROSITE" id="PS50994">
    <property type="entry name" value="INTEGRASE"/>
    <property type="match status" value="1"/>
</dbReference>
<evidence type="ECO:0000259" key="4">
    <source>
        <dbReference type="PROSITE" id="PS50878"/>
    </source>
</evidence>
<dbReference type="Proteomes" id="UP001210211">
    <property type="component" value="Unassembled WGS sequence"/>
</dbReference>
<dbReference type="InterPro" id="IPR000477">
    <property type="entry name" value="RT_dom"/>
</dbReference>
<feature type="domain" description="Reverse transcriptase" evidence="4">
    <location>
        <begin position="1055"/>
        <end position="1234"/>
    </location>
</feature>
<feature type="compositionally biased region" description="Polar residues" evidence="2">
    <location>
        <begin position="158"/>
        <end position="186"/>
    </location>
</feature>
<dbReference type="Pfam" id="PF17921">
    <property type="entry name" value="Integrase_H2C2"/>
    <property type="match status" value="1"/>
</dbReference>
<sequence length="2028" mass="228196">MVFTPKLLALIVALVLVGTIGVYKVNGAGECGETSPDTMALRLLPCATAAEDAYAPVSGQCCNQTQLGMPMIEALSSSTNADQMMSDSRSAQVPSHTLGMPAVEAFSSPLSRDQAIPDPKLARGVPIQQPRLSGIPDPSGSNPPPSTQIGGSSGTSTVRSNPTQMSPANLVANTSTIPPSGVASSTPAPPVVESIAQPSPHPVQQPNAPTTNATSQIPIPQTTPSTHTQAGQYPYNSWGYYPTNAWNPHMVQGSYNNPYQWTRENYNLHQQYQYYQHHPTSFQTHPYQYIAPHMYQEFPRYPPAPQPQPPPQTRDAPDPPVKLTPQQNTRENPPRGRPLSRKDRSNNEDSSPDSYNSQSPPPPGALAAHLYRGKRKIDMKDFPYLDKYPSNKAGDAHSFAYSFRETMALNGASERVMCLVFPTRLVGPAWDWYAQLPRGSIMDYNDLMRKFLKRFGGLRPPAVRCASLLTLKQEQFETSREFLARFSAEVNKVTTDFDEKLVLAAAMQGLRSGNLRYELVKKGCRTLEEFRECADQVIRAEEDAANIGRYQDQNSPRYVQQTRHRSYSPRRRRSPSPKNKKKNRQIKGPTYKLSSYKRTGEDYTPFYTNYHITNASREEMFFAIRDSKELEKPQPLKDDEQIDKSVFCHYHRSAGHHTRDCLKLKDEIERLIRQTHLLERYLEKNKEGESYTRKPCKPNNWKKNESRPNRAPIQTSRNNNPINSREEERDASPVIAYIAGGDASGGDTVKGRAYYANSKNTNTPSRYEVFHLHAAGSLVESQISFGPEDCVGVRYPHDDAIVLMLRIHGTRVKRILVDTGSSADVLYFDALKQLNLATFPLTPMHTPLVGFAGDRVVPLGTIELDVVFGESPRDISTKIKFIVVNAPSAYNAILGRKSLNSIGAIASTKHLMIKFPTKGGVGISRGEQQLSRECYQVALGNHVAQIEKEAMIKRTKPPGSGGPVEEVEEVELGPGIVTKIGTTLNLEDRELVKTCLKRNADVFVEEGGKMPGIRRNVAEHRIKLFPNYKPVHQRKKKFGNDRKKIIEDEVKKLLEAGFIREVTCPEWLANPVVVPKPNNKWRMCIDFTDLNKACPKDPFPLPSIDAMVDSTAGFTHLSIVDANAGYHQIKMHPEDEEKTSFLTEKGLYCYQVMPFGLKNAGAEYQRMVNKLFKEELGDIMEAYIDDMVIKSCSGQTHVEHLDKVFAKMKAVGMRLNPKKSFFCLASGKFLGFIVSERGIEVHPSKCQAIMDMQPPNSIKAVQELTGRIAALGRFISKSAEICQPFFQTFKKNKKFQWSEECQQAFTKIKEYLATPPVISRPLKGETLYLYIAASDTAVSAALVREEKGVQKPVYFISRVLRDAETRYPPVEKAAFAVMIASRKLKPYFQAHPIKVLTELPLRRALGQLDVAGRLLKWAVELSEYDVTFIPRTAYKSQILADFVVECTARSSELSSEDEVWHVYVDGAASERGSGVGVEIIGPKGEKFHYAIHLTFNVSNNVAEYEALLAGLRLTEATGAKKVKVHTDSQLVVNQISGEYATTNEKLMLYLEKVKAIIATFEMASVEYVPRTQNETADALSKLAKESDLDRDKPIVMLEIPSPSIDVLELEIYMVEVRDEWYTLLWDFLNHNKLPEDEKVARKVKRWALEFTIMDGNLFKKGYGIPWLTCVGRTKADELMSEIHEGICGSHQGMKSLSNRIIRAGFYWPTLRRDVEEFIRRCEKCQFHSRIPRQPPHAMQSIASPWPFDVWGIDLLGPFPQGQGNVKFLVVAVEYFTKWIEAKPLATISSQKVVDFVRHQIVYRYGLPHTIISDNGTQFSGAPFQDFCKGLGIRSCTSSVCHPQSNGLAEVSNRTILEGLKKKIEGSKNTWPEYLDEILWAYRTTPRTATGRSPFAMVYGMEAVTPMEVVHPSLRTISYEWSSNGVKREQELTMIHELREEAKVKAEDYQRKMRKNFDKRVAPKHFQPGDWVLRKVEATGKPVGKLDPVWEGPFEVTKSIEGRAYHLQDMQGKKIPNAWNAAHLRKFYV</sequence>
<feature type="region of interest" description="Disordered" evidence="2">
    <location>
        <begin position="128"/>
        <end position="230"/>
    </location>
</feature>
<feature type="compositionally biased region" description="Polar residues" evidence="2">
    <location>
        <begin position="712"/>
        <end position="723"/>
    </location>
</feature>
<dbReference type="Gene3D" id="2.40.70.10">
    <property type="entry name" value="Acid Proteases"/>
    <property type="match status" value="1"/>
</dbReference>
<feature type="compositionally biased region" description="Polar residues" evidence="2">
    <location>
        <begin position="551"/>
        <end position="561"/>
    </location>
</feature>
<dbReference type="PROSITE" id="PS50879">
    <property type="entry name" value="RNASE_H_1"/>
    <property type="match status" value="1"/>
</dbReference>
<dbReference type="PROSITE" id="PS50878">
    <property type="entry name" value="RT_POL"/>
    <property type="match status" value="1"/>
</dbReference>
<comment type="caution">
    <text evidence="7">The sequence shown here is derived from an EMBL/GenBank/DDBJ whole genome shotgun (WGS) entry which is preliminary data.</text>
</comment>
<keyword evidence="3" id="KW-0732">Signal</keyword>
<dbReference type="GO" id="GO:0004523">
    <property type="term" value="F:RNA-DNA hybrid ribonuclease activity"/>
    <property type="evidence" value="ECO:0007669"/>
    <property type="project" value="InterPro"/>
</dbReference>
<dbReference type="Pfam" id="PF00665">
    <property type="entry name" value="rve"/>
    <property type="match status" value="1"/>
</dbReference>
<dbReference type="GO" id="GO:0003676">
    <property type="term" value="F:nucleic acid binding"/>
    <property type="evidence" value="ECO:0007669"/>
    <property type="project" value="InterPro"/>
</dbReference>
<gene>
    <name evidence="7" type="ORF">LUZ61_007062</name>
</gene>
<dbReference type="Gene3D" id="3.30.70.270">
    <property type="match status" value="2"/>
</dbReference>
<dbReference type="InterPro" id="IPR043128">
    <property type="entry name" value="Rev_trsase/Diguanyl_cyclase"/>
</dbReference>
<accession>A0AAD5ZSS1</accession>
<dbReference type="Gene3D" id="3.30.420.10">
    <property type="entry name" value="Ribonuclease H-like superfamily/Ribonuclease H"/>
    <property type="match status" value="2"/>
</dbReference>
<evidence type="ECO:0000256" key="3">
    <source>
        <dbReference type="SAM" id="SignalP"/>
    </source>
</evidence>
<dbReference type="InterPro" id="IPR012337">
    <property type="entry name" value="RNaseH-like_sf"/>
</dbReference>
<dbReference type="Pfam" id="PF17919">
    <property type="entry name" value="RT_RNaseH_2"/>
    <property type="match status" value="1"/>
</dbReference>
<dbReference type="InterPro" id="IPR043502">
    <property type="entry name" value="DNA/RNA_pol_sf"/>
</dbReference>
<dbReference type="Gene3D" id="1.10.340.70">
    <property type="match status" value="1"/>
</dbReference>
<dbReference type="SUPFAM" id="SSF53098">
    <property type="entry name" value="Ribonuclease H-like"/>
    <property type="match status" value="2"/>
</dbReference>
<dbReference type="InterPro" id="IPR036397">
    <property type="entry name" value="RNaseH_sf"/>
</dbReference>
<dbReference type="PANTHER" id="PTHR48475">
    <property type="entry name" value="RIBONUCLEASE H"/>
    <property type="match status" value="1"/>
</dbReference>
<protein>
    <submittedName>
        <fullName evidence="7">Uncharacterized protein</fullName>
    </submittedName>
</protein>
<dbReference type="Pfam" id="PF13456">
    <property type="entry name" value="RVT_3"/>
    <property type="match status" value="1"/>
</dbReference>
<reference evidence="7 8" key="1">
    <citation type="journal article" date="2022" name="Cell">
        <title>Repeat-based holocentromeres influence genome architecture and karyotype evolution.</title>
        <authorList>
            <person name="Hofstatter P.G."/>
            <person name="Thangavel G."/>
            <person name="Lux T."/>
            <person name="Neumann P."/>
            <person name="Vondrak T."/>
            <person name="Novak P."/>
            <person name="Zhang M."/>
            <person name="Costa L."/>
            <person name="Castellani M."/>
            <person name="Scott A."/>
            <person name="Toegelov H."/>
            <person name="Fuchs J."/>
            <person name="Mata-Sucre Y."/>
            <person name="Dias Y."/>
            <person name="Vanzela A.L.L."/>
            <person name="Huettel B."/>
            <person name="Almeida C.C.S."/>
            <person name="Simkova H."/>
            <person name="Souza G."/>
            <person name="Pedrosa-Harand A."/>
            <person name="Macas J."/>
            <person name="Mayer K.F.X."/>
            <person name="Houben A."/>
            <person name="Marques A."/>
        </authorList>
    </citation>
    <scope>NUCLEOTIDE SEQUENCE [LARGE SCALE GENOMIC DNA]</scope>
    <source>
        <strain evidence="7">RhyTen1mFocal</strain>
    </source>
</reference>
<dbReference type="InterPro" id="IPR041588">
    <property type="entry name" value="Integrase_H2C2"/>
</dbReference>
<dbReference type="InterPro" id="IPR021109">
    <property type="entry name" value="Peptidase_aspartic_dom_sf"/>
</dbReference>
<dbReference type="SUPFAM" id="SSF56672">
    <property type="entry name" value="DNA/RNA polymerases"/>
    <property type="match status" value="1"/>
</dbReference>
<dbReference type="GO" id="GO:0006310">
    <property type="term" value="P:DNA recombination"/>
    <property type="evidence" value="ECO:0007669"/>
    <property type="project" value="UniProtKB-KW"/>
</dbReference>
<dbReference type="Gene3D" id="3.10.20.370">
    <property type="match status" value="1"/>
</dbReference>
<dbReference type="Gene3D" id="3.10.10.10">
    <property type="entry name" value="HIV Type 1 Reverse Transcriptase, subunit A, domain 1"/>
    <property type="match status" value="1"/>
</dbReference>
<dbReference type="EMBL" id="JAMRDG010000001">
    <property type="protein sequence ID" value="KAJ3703357.1"/>
    <property type="molecule type" value="Genomic_DNA"/>
</dbReference>
<dbReference type="InterPro" id="IPR041577">
    <property type="entry name" value="RT_RNaseH_2"/>
</dbReference>
<dbReference type="CDD" id="cd01647">
    <property type="entry name" value="RT_LTR"/>
    <property type="match status" value="1"/>
</dbReference>
<evidence type="ECO:0000256" key="2">
    <source>
        <dbReference type="SAM" id="MobiDB-lite"/>
    </source>
</evidence>
<dbReference type="InterPro" id="IPR001584">
    <property type="entry name" value="Integrase_cat-core"/>
</dbReference>
<feature type="chain" id="PRO_5042258359" evidence="3">
    <location>
        <begin position="28"/>
        <end position="2028"/>
    </location>
</feature>
<feature type="domain" description="RNase H type-1" evidence="5">
    <location>
        <begin position="1456"/>
        <end position="1585"/>
    </location>
</feature>
<evidence type="ECO:0000259" key="5">
    <source>
        <dbReference type="PROSITE" id="PS50879"/>
    </source>
</evidence>
<feature type="region of interest" description="Disordered" evidence="2">
    <location>
        <begin position="549"/>
        <end position="596"/>
    </location>
</feature>
<feature type="compositionally biased region" description="Pro residues" evidence="2">
    <location>
        <begin position="300"/>
        <end position="322"/>
    </location>
</feature>